<dbReference type="Proteomes" id="UP000254258">
    <property type="component" value="Unassembled WGS sequence"/>
</dbReference>
<keyword evidence="2" id="KW-0812">Transmembrane</keyword>
<dbReference type="AlphaFoldDB" id="A0A370X3T8"/>
<feature type="compositionally biased region" description="Low complexity" evidence="1">
    <location>
        <begin position="342"/>
        <end position="356"/>
    </location>
</feature>
<name>A0A370X3T8_9GAMM</name>
<reference evidence="4 5" key="1">
    <citation type="submission" date="2018-07" db="EMBL/GenBank/DDBJ databases">
        <title>Dyella monticola sp. nov. and Dyella psychrodurans sp. nov. isolated from monsoon evergreen broad-leaved forest soil of Dinghu Mountain, China.</title>
        <authorList>
            <person name="Gao Z."/>
            <person name="Qiu L."/>
        </authorList>
    </citation>
    <scope>NUCLEOTIDE SEQUENCE [LARGE SCALE GENOMIC DNA]</scope>
    <source>
        <strain evidence="4 5">4G-K06</strain>
    </source>
</reference>
<dbReference type="RefSeq" id="WP_115495030.1">
    <property type="nucleotide sequence ID" value="NZ_QRBE01000003.1"/>
</dbReference>
<dbReference type="PANTHER" id="PTHR30441:SF4">
    <property type="entry name" value="PROTEIN ASMA"/>
    <property type="match status" value="1"/>
</dbReference>
<dbReference type="InterPro" id="IPR052894">
    <property type="entry name" value="AsmA-related"/>
</dbReference>
<dbReference type="InterPro" id="IPR007844">
    <property type="entry name" value="AsmA"/>
</dbReference>
<gene>
    <name evidence="4" type="ORF">DWU98_08135</name>
</gene>
<feature type="region of interest" description="Disordered" evidence="1">
    <location>
        <begin position="341"/>
        <end position="362"/>
    </location>
</feature>
<protein>
    <submittedName>
        <fullName evidence="4">AsmA family protein</fullName>
    </submittedName>
</protein>
<evidence type="ECO:0000256" key="1">
    <source>
        <dbReference type="SAM" id="MobiDB-lite"/>
    </source>
</evidence>
<feature type="domain" description="AsmA" evidence="3">
    <location>
        <begin position="13"/>
        <end position="201"/>
    </location>
</feature>
<dbReference type="GO" id="GO:0005886">
    <property type="term" value="C:plasma membrane"/>
    <property type="evidence" value="ECO:0007669"/>
    <property type="project" value="TreeGrafter"/>
</dbReference>
<keyword evidence="5" id="KW-1185">Reference proteome</keyword>
<dbReference type="GO" id="GO:0090313">
    <property type="term" value="P:regulation of protein targeting to membrane"/>
    <property type="evidence" value="ECO:0007669"/>
    <property type="project" value="TreeGrafter"/>
</dbReference>
<evidence type="ECO:0000313" key="4">
    <source>
        <dbReference type="EMBL" id="RDS83084.1"/>
    </source>
</evidence>
<evidence type="ECO:0000259" key="3">
    <source>
        <dbReference type="Pfam" id="PF05170"/>
    </source>
</evidence>
<evidence type="ECO:0000256" key="2">
    <source>
        <dbReference type="SAM" id="Phobius"/>
    </source>
</evidence>
<dbReference type="EMBL" id="QRBE01000003">
    <property type="protein sequence ID" value="RDS83084.1"/>
    <property type="molecule type" value="Genomic_DNA"/>
</dbReference>
<accession>A0A370X3T8</accession>
<proteinExistence type="predicted"/>
<dbReference type="PANTHER" id="PTHR30441">
    <property type="entry name" value="DUF748 DOMAIN-CONTAINING PROTEIN"/>
    <property type="match status" value="1"/>
</dbReference>
<dbReference type="OrthoDB" id="5965899at2"/>
<dbReference type="Pfam" id="PF05170">
    <property type="entry name" value="AsmA"/>
    <property type="match status" value="1"/>
</dbReference>
<sequence length="362" mass="39031">MNLPRPLRLLLIICTSVLAGIALVVLVALYLLLQPDRFTALLKAQAQQAGLELTLSSPASPTLFPRPALQLEGITLVARDNGANPNNMPILLAANGRLVLPWRALLGRQVEISRMQINSPRVDLDALQAWLVNLPPQSTKVPEEVPRIATGVRIRNGSVVQGDREWLSDVSLDTGRLTPGQAFWVNLSGSETDGTPLQWQFSSVPRIDNGVLKLNNITIHVTDRSATTLHLTGDARWMGAANASMQLQGKFHLASESDYDAAVMLTPATQGKPLLLHLKLLGRDNHIDLQLPPLALAQWWNGLARPQGPRLSMPPGNGHIEMATLDVGNVHIEGLSVQTGDAVPAPATSAPVTNPSMAPRSQ</sequence>
<feature type="transmembrane region" description="Helical" evidence="2">
    <location>
        <begin position="9"/>
        <end position="33"/>
    </location>
</feature>
<organism evidence="4 5">
    <name type="scientific">Dyella monticola</name>
    <dbReference type="NCBI Taxonomy" id="1927958"/>
    <lineage>
        <taxon>Bacteria</taxon>
        <taxon>Pseudomonadati</taxon>
        <taxon>Pseudomonadota</taxon>
        <taxon>Gammaproteobacteria</taxon>
        <taxon>Lysobacterales</taxon>
        <taxon>Rhodanobacteraceae</taxon>
        <taxon>Dyella</taxon>
    </lineage>
</organism>
<keyword evidence="2" id="KW-0472">Membrane</keyword>
<evidence type="ECO:0000313" key="5">
    <source>
        <dbReference type="Proteomes" id="UP000254258"/>
    </source>
</evidence>
<comment type="caution">
    <text evidence="4">The sequence shown here is derived from an EMBL/GenBank/DDBJ whole genome shotgun (WGS) entry which is preliminary data.</text>
</comment>
<keyword evidence="2" id="KW-1133">Transmembrane helix</keyword>